<reference evidence="1" key="1">
    <citation type="submission" date="2022-05" db="EMBL/GenBank/DDBJ databases">
        <title>Chromosome-level genome of Chaenocephalus aceratus.</title>
        <authorList>
            <person name="Park H."/>
        </authorList>
    </citation>
    <scope>NUCLEOTIDE SEQUENCE</scope>
    <source>
        <strain evidence="1">KU_202001</strain>
    </source>
</reference>
<proteinExistence type="predicted"/>
<gene>
    <name evidence="1" type="ORF">KUCAC02_011722</name>
</gene>
<keyword evidence="2" id="KW-1185">Reference proteome</keyword>
<evidence type="ECO:0000313" key="1">
    <source>
        <dbReference type="EMBL" id="KAI4818379.1"/>
    </source>
</evidence>
<dbReference type="EMBL" id="CM043795">
    <property type="protein sequence ID" value="KAI4818379.1"/>
    <property type="molecule type" value="Genomic_DNA"/>
</dbReference>
<evidence type="ECO:0000313" key="2">
    <source>
        <dbReference type="Proteomes" id="UP001057452"/>
    </source>
</evidence>
<accession>A0ACB9WY84</accession>
<comment type="caution">
    <text evidence="1">The sequence shown here is derived from an EMBL/GenBank/DDBJ whole genome shotgun (WGS) entry which is preliminary data.</text>
</comment>
<organism evidence="1 2">
    <name type="scientific">Chaenocephalus aceratus</name>
    <name type="common">Blackfin icefish</name>
    <name type="synonym">Chaenichthys aceratus</name>
    <dbReference type="NCBI Taxonomy" id="36190"/>
    <lineage>
        <taxon>Eukaryota</taxon>
        <taxon>Metazoa</taxon>
        <taxon>Chordata</taxon>
        <taxon>Craniata</taxon>
        <taxon>Vertebrata</taxon>
        <taxon>Euteleostomi</taxon>
        <taxon>Actinopterygii</taxon>
        <taxon>Neopterygii</taxon>
        <taxon>Teleostei</taxon>
        <taxon>Neoteleostei</taxon>
        <taxon>Acanthomorphata</taxon>
        <taxon>Eupercaria</taxon>
        <taxon>Perciformes</taxon>
        <taxon>Notothenioidei</taxon>
        <taxon>Channichthyidae</taxon>
        <taxon>Chaenocephalus</taxon>
    </lineage>
</organism>
<protein>
    <submittedName>
        <fullName evidence="1">Uncharacterized protein</fullName>
    </submittedName>
</protein>
<name>A0ACB9WY84_CHAAC</name>
<sequence>MILSQGECVELPQAVIRCGNAAARWSVSGSLSRTDLLKTLLAGLEKEEDCQSYCHLHLFSPLHFLTLIARYHPIPATDRHSALGSSTCGNISIDRAVRD</sequence>
<dbReference type="Proteomes" id="UP001057452">
    <property type="component" value="Chromosome 11"/>
</dbReference>